<sequence>MTDTDIEQEILSKGKTAPRVTPEHIENIIQNEYYFTARDGWNGTIFKQCYVSKQQGKPSPIAEEVDHSALCYLTFCVLVLKNGYTVTGESACASPANFDAEIGKKIARQNAVNKIWQLEGYLLKQKLYEQSSDQENKLQTDLPPHQLRVLEELAQLSDRLIKLTAFIDEAGDVFRSLGIEEQSRLRRQAASMREYQGVLAERVASF</sequence>
<proteinExistence type="predicted"/>
<reference evidence="1" key="2">
    <citation type="submission" date="2020-11" db="EMBL/GenBank/DDBJ databases">
        <authorList>
            <consortium name="NCBI Pathogen Detection Project"/>
        </authorList>
    </citation>
    <scope>NUCLEOTIDE SEQUENCE</scope>
    <source>
        <strain evidence="1">RS189</strain>
    </source>
</reference>
<name>A0AA37ZCA2_9ENTR</name>
<accession>A0AA37ZCA2</accession>
<dbReference type="Proteomes" id="UP000867745">
    <property type="component" value="Unassembled WGS sequence"/>
</dbReference>
<reference evidence="1" key="1">
    <citation type="journal article" date="2018" name="Genome Biol.">
        <title>SKESA: strategic k-mer extension for scrupulous assemblies.</title>
        <authorList>
            <person name="Souvorov A."/>
            <person name="Agarwala R."/>
            <person name="Lipman D.J."/>
        </authorList>
    </citation>
    <scope>NUCLEOTIDE SEQUENCE</scope>
    <source>
        <strain evidence="1">RS189</strain>
    </source>
</reference>
<dbReference type="InterPro" id="IPR025915">
    <property type="entry name" value="Phage_gp49_66"/>
</dbReference>
<dbReference type="Pfam" id="PF13876">
    <property type="entry name" value="Phage_gp49_66"/>
    <property type="match status" value="1"/>
</dbReference>
<protein>
    <recommendedName>
        <fullName evidence="3">Phage protein</fullName>
    </recommendedName>
</protein>
<evidence type="ECO:0008006" key="3">
    <source>
        <dbReference type="Google" id="ProtNLM"/>
    </source>
</evidence>
<comment type="caution">
    <text evidence="1">The sequence shown here is derived from an EMBL/GenBank/DDBJ whole genome shotgun (WGS) entry which is preliminary data.</text>
</comment>
<dbReference type="AlphaFoldDB" id="A0AA37ZCA2"/>
<evidence type="ECO:0000313" key="2">
    <source>
        <dbReference type="Proteomes" id="UP000867745"/>
    </source>
</evidence>
<dbReference type="EMBL" id="DACUGV010000010">
    <property type="protein sequence ID" value="HAT7594759.1"/>
    <property type="molecule type" value="Genomic_DNA"/>
</dbReference>
<dbReference type="Pfam" id="PF21825">
    <property type="entry name" value="crAss001_48"/>
    <property type="match status" value="1"/>
</dbReference>
<organism evidence="1 2">
    <name type="scientific">Citrobacter werkmanii</name>
    <dbReference type="NCBI Taxonomy" id="67827"/>
    <lineage>
        <taxon>Bacteria</taxon>
        <taxon>Pseudomonadati</taxon>
        <taxon>Pseudomonadota</taxon>
        <taxon>Gammaproteobacteria</taxon>
        <taxon>Enterobacterales</taxon>
        <taxon>Enterobacteriaceae</taxon>
        <taxon>Citrobacter</taxon>
        <taxon>Citrobacter freundii complex</taxon>
    </lineage>
</organism>
<gene>
    <name evidence="1" type="ORF">JAW44_004565</name>
</gene>
<evidence type="ECO:0000313" key="1">
    <source>
        <dbReference type="EMBL" id="HAT7594759.1"/>
    </source>
</evidence>
<dbReference type="InterPro" id="IPR054052">
    <property type="entry name" value="Y16Q-like"/>
</dbReference>